<name>A0ABU4JDR5_9FLAO</name>
<dbReference type="InterPro" id="IPR055875">
    <property type="entry name" value="DUF7452"/>
</dbReference>
<protein>
    <submittedName>
        <fullName evidence="5">T9SS type A sorting domain-containing protein</fullName>
    </submittedName>
</protein>
<dbReference type="NCBIfam" id="TIGR04183">
    <property type="entry name" value="Por_Secre_tail"/>
    <property type="match status" value="1"/>
</dbReference>
<comment type="caution">
    <text evidence="5">The sequence shown here is derived from an EMBL/GenBank/DDBJ whole genome shotgun (WGS) entry which is preliminary data.</text>
</comment>
<evidence type="ECO:0000259" key="4">
    <source>
        <dbReference type="Pfam" id="PF24249"/>
    </source>
</evidence>
<gene>
    <name evidence="5" type="ORF">NG800_002720</name>
</gene>
<keyword evidence="1 2" id="KW-0732">Signal</keyword>
<dbReference type="RefSeq" id="WP_063968441.1">
    <property type="nucleotide sequence ID" value="NZ_JAMXLT020000003.1"/>
</dbReference>
<accession>A0ABU4JDR5</accession>
<evidence type="ECO:0000256" key="2">
    <source>
        <dbReference type="SAM" id="SignalP"/>
    </source>
</evidence>
<feature type="chain" id="PRO_5046472208" evidence="2">
    <location>
        <begin position="20"/>
        <end position="357"/>
    </location>
</feature>
<feature type="domain" description="Secretion system C-terminal sorting" evidence="3">
    <location>
        <begin position="286"/>
        <end position="354"/>
    </location>
</feature>
<dbReference type="InterPro" id="IPR026444">
    <property type="entry name" value="Secre_tail"/>
</dbReference>
<evidence type="ECO:0000313" key="6">
    <source>
        <dbReference type="Proteomes" id="UP001204439"/>
    </source>
</evidence>
<feature type="domain" description="DUF7452" evidence="4">
    <location>
        <begin position="19"/>
        <end position="99"/>
    </location>
</feature>
<keyword evidence="6" id="KW-1185">Reference proteome</keyword>
<dbReference type="Pfam" id="PF24249">
    <property type="entry name" value="DUF7452"/>
    <property type="match status" value="2"/>
</dbReference>
<reference evidence="5 6" key="1">
    <citation type="submission" date="2023-11" db="EMBL/GenBank/DDBJ databases">
        <title>First isolation, identification, and characterization of non-pathogenic Epilithonimonas ginsengisoli isolated from diseased farmed rainbow trout (Oncorhynchus mykiss) in Chile.</title>
        <authorList>
            <person name="Miranda C.D."/>
            <person name="Irgang R."/>
            <person name="Concha C."/>
            <person name="Rojas R."/>
            <person name="Avendano R."/>
        </authorList>
    </citation>
    <scope>NUCLEOTIDE SEQUENCE [LARGE SCALE GENOMIC DNA]</scope>
    <source>
        <strain evidence="5 6">FP99</strain>
    </source>
</reference>
<feature type="signal peptide" evidence="2">
    <location>
        <begin position="1"/>
        <end position="19"/>
    </location>
</feature>
<sequence length="357" mass="39814">MKTIFTTLILCVLSTICYAQDKMFRHKVKSNGQTYTMLDHPLLNNKPDARPIVSKFGGNTGVFSTQIVGVFYNETNKKWGIYNENLLPMTVDHEFTVYVPSPEFSLTQVAADDYYTTEINHPLLNGKPDTFAVMTHVVGGVYNNQPVAFWYDDITTDGKWNIYDEDGDGAIPGGTKFFVAVEGEQGIVKHRHIVTNQNEGYSTSVYHPLMANANARFVWAHNTGRQGENSATELKSSMLAYFSNPFWRIGMEDLSDIPTGTVLDFLIYDPNAMSTEDLSGANQIQVFPNPIIDNVNFKSKNTILEVSIYDMTGKKVLSSEKQSSSSVQMSATSLPAGVYTARIKTNKGFESLKLIKK</sequence>
<evidence type="ECO:0000313" key="5">
    <source>
        <dbReference type="EMBL" id="MDW8547808.1"/>
    </source>
</evidence>
<proteinExistence type="predicted"/>
<organism evidence="5 6">
    <name type="scientific">Epilithonimonas ginsengisoli</name>
    <dbReference type="NCBI Taxonomy" id="1245592"/>
    <lineage>
        <taxon>Bacteria</taxon>
        <taxon>Pseudomonadati</taxon>
        <taxon>Bacteroidota</taxon>
        <taxon>Flavobacteriia</taxon>
        <taxon>Flavobacteriales</taxon>
        <taxon>Weeksellaceae</taxon>
        <taxon>Chryseobacterium group</taxon>
        <taxon>Epilithonimonas</taxon>
    </lineage>
</organism>
<dbReference type="Proteomes" id="UP001204439">
    <property type="component" value="Unassembled WGS sequence"/>
</dbReference>
<feature type="domain" description="DUF7452" evidence="4">
    <location>
        <begin position="149"/>
        <end position="263"/>
    </location>
</feature>
<evidence type="ECO:0000259" key="3">
    <source>
        <dbReference type="Pfam" id="PF18962"/>
    </source>
</evidence>
<dbReference type="EMBL" id="JAMXLT020000003">
    <property type="protein sequence ID" value="MDW8547808.1"/>
    <property type="molecule type" value="Genomic_DNA"/>
</dbReference>
<evidence type="ECO:0000256" key="1">
    <source>
        <dbReference type="ARBA" id="ARBA00022729"/>
    </source>
</evidence>
<dbReference type="Pfam" id="PF18962">
    <property type="entry name" value="Por_Secre_tail"/>
    <property type="match status" value="1"/>
</dbReference>